<proteinExistence type="inferred from homology"/>
<dbReference type="NCBIfam" id="TIGR00120">
    <property type="entry name" value="ArgJ"/>
    <property type="match status" value="1"/>
</dbReference>
<keyword evidence="7 8" id="KW-0012">Acyltransferase</keyword>
<keyword evidence="8" id="KW-0055">Arginine biosynthesis</keyword>
<feature type="binding site" evidence="8">
    <location>
        <position position="157"/>
    </location>
    <ligand>
        <name>substrate</name>
    </ligand>
</feature>
<dbReference type="SUPFAM" id="SSF56266">
    <property type="entry name" value="DmpA/ArgJ-like"/>
    <property type="match status" value="1"/>
</dbReference>
<dbReference type="NCBIfam" id="NF003802">
    <property type="entry name" value="PRK05388.1"/>
    <property type="match status" value="1"/>
</dbReference>
<keyword evidence="8" id="KW-0028">Amino-acid biosynthesis</keyword>
<dbReference type="InterPro" id="IPR002813">
    <property type="entry name" value="Arg_biosynth_ArgJ"/>
</dbReference>
<evidence type="ECO:0000256" key="2">
    <source>
        <dbReference type="ARBA" id="ARBA00006774"/>
    </source>
</evidence>
<comment type="pathway">
    <text evidence="8">Amino-acid biosynthesis; L-arginine biosynthesis; L-ornithine and N-acetyl-L-glutamate from L-glutamate and N(2)-acetyl-L-ornithine (cyclic): step 1/1.</text>
</comment>
<sequence>MTCLPSDDDIDRFTLAAGFACASTACGLKASGRPDLLMVWSERPCAAAGVFTTNRVEAAPVTLDRAALAASGGRARGVIANAGCANAVTGARGMEDARRMAALGASAIGAAPGEMLVLSTGVIGVFLDMAKVARGVEALRAPSASRRAGDAARAITTTDTRAKVASAEVALPGGTARIAGFAKGAGMIHPAMATMLAVVTTDAAIEPARLDRALRAAAATSFNRISVDGDMSTNDTALVLASGASGVAVDDAGEAAFTAGLAGVCARLARMIARDGEGATRLVEIRVTGAPDEPTAHRVGDAIARSPLVKTAIHGNDPNWGRILAAAGASGAAIEPGRVRLWFGEGDALALLDGGLPAAFDAARASALLREDPAVIRLDLGLGDGAATVWTCDLSAEYVRVNADYTT</sequence>
<feature type="site" description="Cleavage; by autolysis" evidence="8">
    <location>
        <begin position="193"/>
        <end position="194"/>
    </location>
</feature>
<dbReference type="EC" id="2.3.1.35" evidence="8"/>
<evidence type="ECO:0000313" key="9">
    <source>
        <dbReference type="EMBL" id="HGZ42328.1"/>
    </source>
</evidence>
<feature type="chain" id="PRO_5033181629" description="Arginine biosynthesis bifunctional protein ArgJ alpha chain" evidence="8">
    <location>
        <begin position="1"/>
        <end position="193"/>
    </location>
</feature>
<feature type="binding site" evidence="8">
    <location>
        <position position="194"/>
    </location>
    <ligand>
        <name>substrate</name>
    </ligand>
</feature>
<keyword evidence="5 8" id="KW-0808">Transferase</keyword>
<gene>
    <name evidence="8 9" type="primary">argJ</name>
    <name evidence="9" type="ORF">ENR23_02695</name>
</gene>
<dbReference type="AlphaFoldDB" id="A0A832I0S4"/>
<evidence type="ECO:0000256" key="4">
    <source>
        <dbReference type="ARBA" id="ARBA00022490"/>
    </source>
</evidence>
<keyword evidence="6 8" id="KW-0068">Autocatalytic cleavage</keyword>
<dbReference type="PANTHER" id="PTHR23100:SF0">
    <property type="entry name" value="ARGININE BIOSYNTHESIS BIFUNCTIONAL PROTEIN ARGJ, MITOCHONDRIAL"/>
    <property type="match status" value="1"/>
</dbReference>
<organism evidence="9">
    <name type="scientific">Eiseniibacteriota bacterium</name>
    <dbReference type="NCBI Taxonomy" id="2212470"/>
    <lineage>
        <taxon>Bacteria</taxon>
        <taxon>Candidatus Eiseniibacteriota</taxon>
    </lineage>
</organism>
<dbReference type="FunFam" id="3.10.20.340:FF:000003">
    <property type="entry name" value="Arginine biosynthesis bifunctional protein ArgJ"/>
    <property type="match status" value="1"/>
</dbReference>
<dbReference type="GO" id="GO:0004358">
    <property type="term" value="F:L-glutamate N-acetyltransferase activity, acting on acetyl-L-ornithine as donor"/>
    <property type="evidence" value="ECO:0007669"/>
    <property type="project" value="UniProtKB-UniRule"/>
</dbReference>
<dbReference type="GO" id="GO:0004042">
    <property type="term" value="F:L-glutamate N-acetyltransferase activity"/>
    <property type="evidence" value="ECO:0007669"/>
    <property type="project" value="UniProtKB-UniRule"/>
</dbReference>
<comment type="similarity">
    <text evidence="2 8">Belongs to the ArgJ family.</text>
</comment>
<feature type="binding site" evidence="8">
    <location>
        <position position="407"/>
    </location>
    <ligand>
        <name>substrate</name>
    </ligand>
</feature>
<dbReference type="EMBL" id="DSQF01000004">
    <property type="protein sequence ID" value="HGZ42328.1"/>
    <property type="molecule type" value="Genomic_DNA"/>
</dbReference>
<dbReference type="EC" id="2.3.1.1" evidence="8"/>
<dbReference type="UniPathway" id="UPA00068">
    <property type="reaction ID" value="UER00106"/>
</dbReference>
<reference evidence="9" key="1">
    <citation type="journal article" date="2020" name="mSystems">
        <title>Genome- and Community-Level Interaction Insights into Carbon Utilization and Element Cycling Functions of Hydrothermarchaeota in Hydrothermal Sediment.</title>
        <authorList>
            <person name="Zhou Z."/>
            <person name="Liu Y."/>
            <person name="Xu W."/>
            <person name="Pan J."/>
            <person name="Luo Z.H."/>
            <person name="Li M."/>
        </authorList>
    </citation>
    <scope>NUCLEOTIDE SEQUENCE [LARGE SCALE GENOMIC DNA]</scope>
    <source>
        <strain evidence="9">SpSt-381</strain>
    </source>
</reference>
<dbReference type="PANTHER" id="PTHR23100">
    <property type="entry name" value="ARGININE BIOSYNTHESIS BIFUNCTIONAL PROTEIN ARGJ"/>
    <property type="match status" value="1"/>
</dbReference>
<dbReference type="HAMAP" id="MF_01106">
    <property type="entry name" value="ArgJ"/>
    <property type="match status" value="1"/>
</dbReference>
<evidence type="ECO:0000256" key="7">
    <source>
        <dbReference type="ARBA" id="ARBA00023315"/>
    </source>
</evidence>
<dbReference type="GO" id="GO:0005737">
    <property type="term" value="C:cytoplasm"/>
    <property type="evidence" value="ECO:0007669"/>
    <property type="project" value="UniProtKB-SubCell"/>
</dbReference>
<dbReference type="GO" id="GO:0006526">
    <property type="term" value="P:L-arginine biosynthetic process"/>
    <property type="evidence" value="ECO:0007669"/>
    <property type="project" value="UniProtKB-UniRule"/>
</dbReference>
<evidence type="ECO:0000256" key="8">
    <source>
        <dbReference type="HAMAP-Rule" id="MF_01106"/>
    </source>
</evidence>
<evidence type="ECO:0000256" key="6">
    <source>
        <dbReference type="ARBA" id="ARBA00022813"/>
    </source>
</evidence>
<name>A0A832I0S4_UNCEI</name>
<comment type="subcellular location">
    <subcellularLocation>
        <location evidence="1 8">Cytoplasm</location>
    </subcellularLocation>
</comment>
<evidence type="ECO:0000256" key="3">
    <source>
        <dbReference type="ARBA" id="ARBA00011475"/>
    </source>
</evidence>
<feature type="site" description="Involved in the stabilization of negative charge on the oxyanion by the formation of the oxyanion hole" evidence="8">
    <location>
        <position position="120"/>
    </location>
</feature>
<dbReference type="CDD" id="cd02152">
    <property type="entry name" value="OAT"/>
    <property type="match status" value="1"/>
</dbReference>
<comment type="subunit">
    <text evidence="3 8">Heterotetramer of two alpha and two beta chains.</text>
</comment>
<dbReference type="GO" id="GO:0006592">
    <property type="term" value="P:ornithine biosynthetic process"/>
    <property type="evidence" value="ECO:0007669"/>
    <property type="project" value="TreeGrafter"/>
</dbReference>
<evidence type="ECO:0000256" key="1">
    <source>
        <dbReference type="ARBA" id="ARBA00004496"/>
    </source>
</evidence>
<feature type="binding site" evidence="8">
    <location>
        <position position="277"/>
    </location>
    <ligand>
        <name>substrate</name>
    </ligand>
</feature>
<comment type="pathway">
    <text evidence="8">Amino-acid biosynthesis; L-arginine biosynthesis; N(2)-acetyl-L-ornithine from L-glutamate: step 1/4.</text>
</comment>
<feature type="active site" description="Nucleophile" evidence="8">
    <location>
        <position position="194"/>
    </location>
</feature>
<feature type="binding site" evidence="8">
    <location>
        <position position="402"/>
    </location>
    <ligand>
        <name>substrate</name>
    </ligand>
</feature>
<evidence type="ECO:0000256" key="5">
    <source>
        <dbReference type="ARBA" id="ARBA00022679"/>
    </source>
</evidence>
<keyword evidence="4 8" id="KW-0963">Cytoplasm</keyword>
<feature type="binding site" evidence="8">
    <location>
        <position position="183"/>
    </location>
    <ligand>
        <name>substrate</name>
    </ligand>
</feature>
<feature type="site" description="Involved in the stabilization of negative charge on the oxyanion by the formation of the oxyanion hole" evidence="8">
    <location>
        <position position="121"/>
    </location>
</feature>
<comment type="caution">
    <text evidence="9">The sequence shown here is derived from an EMBL/GenBank/DDBJ whole genome shotgun (WGS) entry which is preliminary data.</text>
</comment>
<comment type="catalytic activity">
    <reaction evidence="8">
        <text>N(2)-acetyl-L-ornithine + L-glutamate = N-acetyl-L-glutamate + L-ornithine</text>
        <dbReference type="Rhea" id="RHEA:15349"/>
        <dbReference type="ChEBI" id="CHEBI:29985"/>
        <dbReference type="ChEBI" id="CHEBI:44337"/>
        <dbReference type="ChEBI" id="CHEBI:46911"/>
        <dbReference type="ChEBI" id="CHEBI:57805"/>
        <dbReference type="EC" id="2.3.1.35"/>
    </reaction>
</comment>
<accession>A0A832I0S4</accession>
<dbReference type="InterPro" id="IPR016117">
    <property type="entry name" value="ArgJ-like_dom_sf"/>
</dbReference>
<dbReference type="Gene3D" id="3.10.20.340">
    <property type="entry name" value="ArgJ beta chain, C-terminal domain"/>
    <property type="match status" value="1"/>
</dbReference>
<comment type="function">
    <text evidence="8">Catalyzes two activities which are involved in the cyclic version of arginine biosynthesis: the synthesis of N-acetylglutamate from glutamate and acetyl-CoA as the acetyl donor, and of ornithine by transacetylation between N(2)-acetylornithine and glutamate.</text>
</comment>
<comment type="catalytic activity">
    <reaction evidence="8">
        <text>L-glutamate + acetyl-CoA = N-acetyl-L-glutamate + CoA + H(+)</text>
        <dbReference type="Rhea" id="RHEA:24292"/>
        <dbReference type="ChEBI" id="CHEBI:15378"/>
        <dbReference type="ChEBI" id="CHEBI:29985"/>
        <dbReference type="ChEBI" id="CHEBI:44337"/>
        <dbReference type="ChEBI" id="CHEBI:57287"/>
        <dbReference type="ChEBI" id="CHEBI:57288"/>
        <dbReference type="EC" id="2.3.1.1"/>
    </reaction>
</comment>
<dbReference type="Pfam" id="PF01960">
    <property type="entry name" value="ArgJ"/>
    <property type="match status" value="1"/>
</dbReference>
<dbReference type="InterPro" id="IPR042195">
    <property type="entry name" value="ArgJ_beta_C"/>
</dbReference>
<protein>
    <recommendedName>
        <fullName evidence="8">Arginine biosynthesis bifunctional protein ArgJ</fullName>
    </recommendedName>
    <domain>
        <recommendedName>
            <fullName evidence="8">Glutamate N-acetyltransferase</fullName>
            <ecNumber evidence="8">2.3.1.35</ecNumber>
        </recommendedName>
        <alternativeName>
            <fullName evidence="8">Ornithine acetyltransferase</fullName>
            <shortName evidence="8">OATase</shortName>
        </alternativeName>
        <alternativeName>
            <fullName evidence="8">Ornithine transacetylase</fullName>
        </alternativeName>
    </domain>
    <domain>
        <recommendedName>
            <fullName evidence="8">Amino-acid acetyltransferase</fullName>
            <ecNumber evidence="8">2.3.1.1</ecNumber>
        </recommendedName>
        <alternativeName>
            <fullName evidence="8">N-acetylglutamate synthase</fullName>
            <shortName evidence="8">AGSase</shortName>
        </alternativeName>
    </domain>
    <component>
        <recommendedName>
            <fullName evidence="8">Arginine biosynthesis bifunctional protein ArgJ alpha chain</fullName>
        </recommendedName>
    </component>
    <component>
        <recommendedName>
            <fullName evidence="8">Arginine biosynthesis bifunctional protein ArgJ beta chain</fullName>
        </recommendedName>
    </component>
</protein>
<keyword evidence="8" id="KW-0511">Multifunctional enzyme</keyword>
<dbReference type="Gene3D" id="3.60.70.12">
    <property type="entry name" value="L-amino peptidase D-ALA esterase/amidase"/>
    <property type="match status" value="1"/>
</dbReference>
<feature type="chain" id="PRO_5033181630" description="Arginine biosynthesis bifunctional protein ArgJ beta chain" evidence="8">
    <location>
        <begin position="194"/>
        <end position="407"/>
    </location>
</feature>